<name>A0A7X5VC33_9ACTN</name>
<proteinExistence type="predicted"/>
<dbReference type="Gene3D" id="3.40.720.10">
    <property type="entry name" value="Alkaline Phosphatase, subunit A"/>
    <property type="match status" value="1"/>
</dbReference>
<sequence length="53" mass="5687">MTNVVLLMTDQHRQGFTAGEGFALDTMPFRNGYTPTPACVPARTSLTPSSRSG</sequence>
<keyword evidence="2" id="KW-1185">Reference proteome</keyword>
<dbReference type="SUPFAM" id="SSF53649">
    <property type="entry name" value="Alkaline phosphatase-like"/>
    <property type="match status" value="1"/>
</dbReference>
<protein>
    <submittedName>
        <fullName evidence="1">Arylsulfatase A-like enzyme</fullName>
    </submittedName>
</protein>
<gene>
    <name evidence="1" type="ORF">BJY22_004198</name>
</gene>
<dbReference type="EMBL" id="JAASRO010000001">
    <property type="protein sequence ID" value="NIK58481.1"/>
    <property type="molecule type" value="Genomic_DNA"/>
</dbReference>
<reference evidence="1 2" key="1">
    <citation type="submission" date="2020-03" db="EMBL/GenBank/DDBJ databases">
        <title>Sequencing the genomes of 1000 actinobacteria strains.</title>
        <authorList>
            <person name="Klenk H.-P."/>
        </authorList>
    </citation>
    <scope>NUCLEOTIDE SEQUENCE [LARGE SCALE GENOMIC DNA]</scope>
    <source>
        <strain evidence="1 2">DSM 45490</strain>
    </source>
</reference>
<organism evidence="1 2">
    <name type="scientific">Kribbella shirazensis</name>
    <dbReference type="NCBI Taxonomy" id="1105143"/>
    <lineage>
        <taxon>Bacteria</taxon>
        <taxon>Bacillati</taxon>
        <taxon>Actinomycetota</taxon>
        <taxon>Actinomycetes</taxon>
        <taxon>Propionibacteriales</taxon>
        <taxon>Kribbellaceae</taxon>
        <taxon>Kribbella</taxon>
    </lineage>
</organism>
<dbReference type="RefSeq" id="WP_202891199.1">
    <property type="nucleotide sequence ID" value="NZ_JAASRO010000001.1"/>
</dbReference>
<dbReference type="InterPro" id="IPR017850">
    <property type="entry name" value="Alkaline_phosphatase_core_sf"/>
</dbReference>
<dbReference type="Proteomes" id="UP000555407">
    <property type="component" value="Unassembled WGS sequence"/>
</dbReference>
<evidence type="ECO:0000313" key="2">
    <source>
        <dbReference type="Proteomes" id="UP000555407"/>
    </source>
</evidence>
<accession>A0A7X5VC33</accession>
<comment type="caution">
    <text evidence="1">The sequence shown here is derived from an EMBL/GenBank/DDBJ whole genome shotgun (WGS) entry which is preliminary data.</text>
</comment>
<evidence type="ECO:0000313" key="1">
    <source>
        <dbReference type="EMBL" id="NIK58481.1"/>
    </source>
</evidence>
<dbReference type="AlphaFoldDB" id="A0A7X5VC33"/>